<evidence type="ECO:0000256" key="1">
    <source>
        <dbReference type="ARBA" id="ARBA00000085"/>
    </source>
</evidence>
<feature type="transmembrane region" description="Helical" evidence="7">
    <location>
        <begin position="28"/>
        <end position="47"/>
    </location>
</feature>
<dbReference type="GO" id="GO:0000155">
    <property type="term" value="F:phosphorelay sensor kinase activity"/>
    <property type="evidence" value="ECO:0007669"/>
    <property type="project" value="TreeGrafter"/>
</dbReference>
<comment type="catalytic activity">
    <reaction evidence="1">
        <text>ATP + protein L-histidine = ADP + protein N-phospho-L-histidine.</text>
        <dbReference type="EC" id="2.7.13.3"/>
    </reaction>
</comment>
<keyword evidence="5 9" id="KW-0418">Kinase</keyword>
<dbReference type="EMBL" id="CP013234">
    <property type="protein sequence ID" value="AMP02517.1"/>
    <property type="molecule type" value="Genomic_DNA"/>
</dbReference>
<dbReference type="PROSITE" id="PS50109">
    <property type="entry name" value="HIS_KIN"/>
    <property type="match status" value="1"/>
</dbReference>
<evidence type="ECO:0000256" key="2">
    <source>
        <dbReference type="ARBA" id="ARBA00012438"/>
    </source>
</evidence>
<keyword evidence="6" id="KW-0067">ATP-binding</keyword>
<evidence type="ECO:0000256" key="7">
    <source>
        <dbReference type="SAM" id="Phobius"/>
    </source>
</evidence>
<name>A0A127PXJ9_9BURK</name>
<dbReference type="Proteomes" id="UP000074561">
    <property type="component" value="Chromosome"/>
</dbReference>
<dbReference type="Gene3D" id="1.10.287.130">
    <property type="match status" value="1"/>
</dbReference>
<gene>
    <name evidence="9" type="ORF">CPter91_0118</name>
</gene>
<dbReference type="SUPFAM" id="SSF55874">
    <property type="entry name" value="ATPase domain of HSP90 chaperone/DNA topoisomerase II/histidine kinase"/>
    <property type="match status" value="1"/>
</dbReference>
<dbReference type="KEGG" id="cpra:CPter91_0118"/>
<evidence type="ECO:0000313" key="9">
    <source>
        <dbReference type="EMBL" id="AMP02517.1"/>
    </source>
</evidence>
<dbReference type="PATRIC" id="fig|279113.9.peg.119"/>
<accession>A0A127PXJ9</accession>
<dbReference type="Pfam" id="PF02518">
    <property type="entry name" value="HATPase_c"/>
    <property type="match status" value="1"/>
</dbReference>
<dbReference type="GO" id="GO:0005886">
    <property type="term" value="C:plasma membrane"/>
    <property type="evidence" value="ECO:0007669"/>
    <property type="project" value="TreeGrafter"/>
</dbReference>
<dbReference type="InterPro" id="IPR005467">
    <property type="entry name" value="His_kinase_dom"/>
</dbReference>
<evidence type="ECO:0000256" key="4">
    <source>
        <dbReference type="ARBA" id="ARBA00022741"/>
    </source>
</evidence>
<feature type="transmembrane region" description="Helical" evidence="7">
    <location>
        <begin position="59"/>
        <end position="78"/>
    </location>
</feature>
<keyword evidence="7" id="KW-0812">Transmembrane</keyword>
<dbReference type="GO" id="GO:0005524">
    <property type="term" value="F:ATP binding"/>
    <property type="evidence" value="ECO:0007669"/>
    <property type="project" value="UniProtKB-KW"/>
</dbReference>
<dbReference type="InterPro" id="IPR050980">
    <property type="entry name" value="2C_sensor_his_kinase"/>
</dbReference>
<evidence type="ECO:0000259" key="8">
    <source>
        <dbReference type="PROSITE" id="PS50109"/>
    </source>
</evidence>
<sequence length="402" mass="43076">MRWIAILAQLLVIAVVHFTLDVGLSAGALKSLFGVIGVLAVFNLLSWRRTRRVRPAGDLELFVQLLADVTSLSLLLYFSGGATNPFVSFYLPALAVAAAILPWRLAFVLALYAFASYSLLTYVYQPLHIHDSSRGMAYHLAGMWVNFAVSAALITWFVTRISANLRQREAQLGQARERQLQGERMVALGAQAASAAHEMGTPLATIAVIAGELRNEARQSPALAAYGADLALIEQQIGLCKNALERMRVDAEPQAALGPHALKEWLAKFIEAWRLRYPAVKLSLTLPEQDGKSSQVQVLGQVLLTLLDNAARAVAANGGRIQVTLTFAGASALIRVQDDGAGIAAELLPRLGYQPVASSAVDGKGIGLLLAFENARQIGAEIRLSTPSAGTGTIADFTLELA</sequence>
<feature type="transmembrane region" description="Helical" evidence="7">
    <location>
        <begin position="136"/>
        <end position="158"/>
    </location>
</feature>
<evidence type="ECO:0000256" key="6">
    <source>
        <dbReference type="ARBA" id="ARBA00022840"/>
    </source>
</evidence>
<keyword evidence="7" id="KW-1133">Transmembrane helix</keyword>
<feature type="domain" description="Histidine kinase" evidence="8">
    <location>
        <begin position="194"/>
        <end position="402"/>
    </location>
</feature>
<dbReference type="Pfam" id="PF25323">
    <property type="entry name" value="6TM_PilS"/>
    <property type="match status" value="1"/>
</dbReference>
<evidence type="ECO:0000313" key="10">
    <source>
        <dbReference type="Proteomes" id="UP000074561"/>
    </source>
</evidence>
<dbReference type="EC" id="2.7.13.3" evidence="2"/>
<feature type="transmembrane region" description="Helical" evidence="7">
    <location>
        <begin position="90"/>
        <end position="115"/>
    </location>
</feature>
<proteinExistence type="predicted"/>
<dbReference type="STRING" id="279113.CPter91_0118"/>
<dbReference type="PANTHER" id="PTHR44936">
    <property type="entry name" value="SENSOR PROTEIN CREC"/>
    <property type="match status" value="1"/>
</dbReference>
<dbReference type="SMART" id="SM00387">
    <property type="entry name" value="HATPase_c"/>
    <property type="match status" value="1"/>
</dbReference>
<dbReference type="AlphaFoldDB" id="A0A127PXJ9"/>
<keyword evidence="4" id="KW-0547">Nucleotide-binding</keyword>
<dbReference type="PANTHER" id="PTHR44936:SF10">
    <property type="entry name" value="SENSOR PROTEIN RSTB"/>
    <property type="match status" value="1"/>
</dbReference>
<dbReference type="InterPro" id="IPR036890">
    <property type="entry name" value="HATPase_C_sf"/>
</dbReference>
<reference evidence="9 10" key="1">
    <citation type="submission" date="2015-11" db="EMBL/GenBank/DDBJ databases">
        <title>Exploring the genomic traits of fungus-feeding bacterial genus Collimonas.</title>
        <authorList>
            <person name="Song C."/>
            <person name="Schmidt R."/>
            <person name="de Jager V."/>
            <person name="Krzyzanowska D."/>
            <person name="Jongedijk E."/>
            <person name="Cankar K."/>
            <person name="Beekwilder J."/>
            <person name="van Veen A."/>
            <person name="de Boer W."/>
            <person name="van Veen J.A."/>
            <person name="Garbeva P."/>
        </authorList>
    </citation>
    <scope>NUCLEOTIDE SEQUENCE [LARGE SCALE GENOMIC DNA]</scope>
    <source>
        <strain evidence="9 10">Ter91</strain>
    </source>
</reference>
<dbReference type="Gene3D" id="3.30.565.10">
    <property type="entry name" value="Histidine kinase-like ATPase, C-terminal domain"/>
    <property type="match status" value="1"/>
</dbReference>
<protein>
    <recommendedName>
        <fullName evidence="2">histidine kinase</fullName>
        <ecNumber evidence="2">2.7.13.3</ecNumber>
    </recommendedName>
</protein>
<organism evidence="9 10">
    <name type="scientific">Collimonas pratensis</name>
    <dbReference type="NCBI Taxonomy" id="279113"/>
    <lineage>
        <taxon>Bacteria</taxon>
        <taxon>Pseudomonadati</taxon>
        <taxon>Pseudomonadota</taxon>
        <taxon>Betaproteobacteria</taxon>
        <taxon>Burkholderiales</taxon>
        <taxon>Oxalobacteraceae</taxon>
        <taxon>Collimonas</taxon>
    </lineage>
</organism>
<keyword evidence="3" id="KW-0808">Transferase</keyword>
<evidence type="ECO:0000256" key="3">
    <source>
        <dbReference type="ARBA" id="ARBA00022679"/>
    </source>
</evidence>
<keyword evidence="7" id="KW-0472">Membrane</keyword>
<dbReference type="InterPro" id="IPR003594">
    <property type="entry name" value="HATPase_dom"/>
</dbReference>
<evidence type="ECO:0000256" key="5">
    <source>
        <dbReference type="ARBA" id="ARBA00022777"/>
    </source>
</evidence>